<keyword evidence="1 2" id="KW-0694">RNA-binding</keyword>
<dbReference type="InterPro" id="IPR000504">
    <property type="entry name" value="RRM_dom"/>
</dbReference>
<feature type="compositionally biased region" description="Low complexity" evidence="3">
    <location>
        <begin position="581"/>
        <end position="605"/>
    </location>
</feature>
<protein>
    <recommendedName>
        <fullName evidence="2">YTH domain-containing family protein</fullName>
    </recommendedName>
</protein>
<dbReference type="InterPro" id="IPR045168">
    <property type="entry name" value="YTH_prot"/>
</dbReference>
<feature type="compositionally biased region" description="Polar residues" evidence="3">
    <location>
        <begin position="536"/>
        <end position="547"/>
    </location>
</feature>
<dbReference type="SUPFAM" id="SSF54928">
    <property type="entry name" value="RNA-binding domain, RBD"/>
    <property type="match status" value="1"/>
</dbReference>
<feature type="compositionally biased region" description="Polar residues" evidence="3">
    <location>
        <begin position="24"/>
        <end position="35"/>
    </location>
</feature>
<dbReference type="GO" id="GO:0005654">
    <property type="term" value="C:nucleoplasm"/>
    <property type="evidence" value="ECO:0007669"/>
    <property type="project" value="TreeGrafter"/>
</dbReference>
<dbReference type="OrthoDB" id="306690at2759"/>
<dbReference type="InterPro" id="IPR057720">
    <property type="entry name" value="RRM_YTH1"/>
</dbReference>
<dbReference type="Gene3D" id="3.10.590.10">
    <property type="entry name" value="ph1033 like domains"/>
    <property type="match status" value="2"/>
</dbReference>
<feature type="region of interest" description="Disordered" evidence="3">
    <location>
        <begin position="513"/>
        <end position="640"/>
    </location>
</feature>
<feature type="domain" description="YTH" evidence="5">
    <location>
        <begin position="548"/>
        <end position="689"/>
    </location>
</feature>
<evidence type="ECO:0000259" key="5">
    <source>
        <dbReference type="PROSITE" id="PS50882"/>
    </source>
</evidence>
<feature type="domain" description="RRM" evidence="4">
    <location>
        <begin position="240"/>
        <end position="314"/>
    </location>
</feature>
<name>A0A5N6KPH0_9ROSI</name>
<dbReference type="InterPro" id="IPR035979">
    <property type="entry name" value="RBD_domain_sf"/>
</dbReference>
<feature type="compositionally biased region" description="Low complexity" evidence="3">
    <location>
        <begin position="612"/>
        <end position="630"/>
    </location>
</feature>
<dbReference type="PANTHER" id="PTHR12357">
    <property type="entry name" value="YTH YT521-B HOMOLOGY DOMAIN-CONTAINING"/>
    <property type="match status" value="1"/>
</dbReference>
<proteinExistence type="inferred from homology"/>
<dbReference type="CDD" id="cd21134">
    <property type="entry name" value="YTH"/>
    <property type="match status" value="1"/>
</dbReference>
<sequence>MGDTVEVDSSRAGPQHMPVLARSPTPSSGNYPPNAQAPTFYSQYVSLHGPAQQPISPHLSAYPTFIPATQAANPMNMAHMARNLPRQPPNQPYYVTQPYFGRSYVPHPSMTPNFTPSTQHLPTHANSAITPHTGLPNYSVTNNGPAAPYPTLQSYQQHNNYYAPGASSTRSYQQSIPPLNTVSPPQGQYTEAPYDIAEMGMNPATNMYGSAVHQSPAAQYSVDLNSVPRGPPRKPRQSGHALWVGNLPPGAAVVDLKDHFSREATHEIESVKLISKSNCAFVNYKSQAACAAAMQRFHDSRFHGIRLVCRLRRTSAPGASGGSTPAGLPDVSSRSDQAVSPRELPGEITLTSSKSGAPGADLESRVSAQYFILKSLTLQDLETSKRNGIWATQAHNEEALNAAYESADNVYLIFSANKSGEYFGYARMSSIIPAPDLKESELNYHYTSPTAAIAHQPGLPIQDASPRLSEMSSIAPLGVQPRSIPTPATDWAPRGHIIDDSARGTIFWEAEDMEEQAQPESNASEETLEERPAPMSTGNLSVATATQPSPPSPPADSSPPVPPEYPIIACSPIDPDPASISHLSTSMHPSTTSSPTQSHARSAPSAAPPPTLQHQSSSTQTTNTQTTTSSDEAQSRGNPFRVEWISTRRVPFYRTRGLRNALNNNREIKIARDGTQVESSVGAKLLLLFRGSTSAASGPGMVGT</sequence>
<keyword evidence="7" id="KW-1185">Reference proteome</keyword>
<dbReference type="GO" id="GO:1990247">
    <property type="term" value="F:N6-methyladenosine-containing RNA reader activity"/>
    <property type="evidence" value="ECO:0007669"/>
    <property type="project" value="UniProtKB-UniRule"/>
</dbReference>
<dbReference type="PANTHER" id="PTHR12357:SF3">
    <property type="entry name" value="YTH DOMAIN-CONTAINING PROTEIN 1"/>
    <property type="match status" value="1"/>
</dbReference>
<comment type="caution">
    <text evidence="6">The sequence shown here is derived from an EMBL/GenBank/DDBJ whole genome shotgun (WGS) entry which is preliminary data.</text>
</comment>
<gene>
    <name evidence="6" type="ORF">FH972_021274</name>
</gene>
<feature type="region of interest" description="Disordered" evidence="3">
    <location>
        <begin position="316"/>
        <end position="360"/>
    </location>
</feature>
<dbReference type="GO" id="GO:0000398">
    <property type="term" value="P:mRNA splicing, via spliceosome"/>
    <property type="evidence" value="ECO:0007669"/>
    <property type="project" value="TreeGrafter"/>
</dbReference>
<organism evidence="6 7">
    <name type="scientific">Carpinus fangiana</name>
    <dbReference type="NCBI Taxonomy" id="176857"/>
    <lineage>
        <taxon>Eukaryota</taxon>
        <taxon>Viridiplantae</taxon>
        <taxon>Streptophyta</taxon>
        <taxon>Embryophyta</taxon>
        <taxon>Tracheophyta</taxon>
        <taxon>Spermatophyta</taxon>
        <taxon>Magnoliopsida</taxon>
        <taxon>eudicotyledons</taxon>
        <taxon>Gunneridae</taxon>
        <taxon>Pentapetalae</taxon>
        <taxon>rosids</taxon>
        <taxon>fabids</taxon>
        <taxon>Fagales</taxon>
        <taxon>Betulaceae</taxon>
        <taxon>Carpinus</taxon>
    </lineage>
</organism>
<evidence type="ECO:0000313" key="7">
    <source>
        <dbReference type="Proteomes" id="UP000327013"/>
    </source>
</evidence>
<dbReference type="Pfam" id="PF25701">
    <property type="entry name" value="RRM_YTH1"/>
    <property type="match status" value="1"/>
</dbReference>
<comment type="function">
    <text evidence="2">Specifically recognizes and binds N6-methyladenosine (m6A)-containing RNAs, and regulates mRNA stability. M6A is a modification present at internal sites of mRNAs and some non-coding RNAs and plays a role in mRNA stability and processing.</text>
</comment>
<dbReference type="PROSITE" id="PS50102">
    <property type="entry name" value="RRM"/>
    <property type="match status" value="1"/>
</dbReference>
<dbReference type="InterPro" id="IPR012677">
    <property type="entry name" value="Nucleotide-bd_a/b_plait_sf"/>
</dbReference>
<reference evidence="6 7" key="1">
    <citation type="submission" date="2019-06" db="EMBL/GenBank/DDBJ databases">
        <title>A chromosomal-level reference genome of Carpinus fangiana (Coryloideae, Betulaceae).</title>
        <authorList>
            <person name="Yang X."/>
            <person name="Wang Z."/>
            <person name="Zhang L."/>
            <person name="Hao G."/>
            <person name="Liu J."/>
            <person name="Yang Y."/>
        </authorList>
    </citation>
    <scope>NUCLEOTIDE SEQUENCE [LARGE SCALE GENOMIC DNA]</scope>
    <source>
        <strain evidence="6">Cfa_2016G</strain>
        <tissue evidence="6">Leaf</tissue>
    </source>
</reference>
<dbReference type="GO" id="GO:0003729">
    <property type="term" value="F:mRNA binding"/>
    <property type="evidence" value="ECO:0007669"/>
    <property type="project" value="UniProtKB-UniRule"/>
</dbReference>
<dbReference type="SMART" id="SM00360">
    <property type="entry name" value="RRM"/>
    <property type="match status" value="1"/>
</dbReference>
<evidence type="ECO:0000259" key="4">
    <source>
        <dbReference type="PROSITE" id="PS50102"/>
    </source>
</evidence>
<feature type="region of interest" description="Disordered" evidence="3">
    <location>
        <begin position="166"/>
        <end position="187"/>
    </location>
</feature>
<evidence type="ECO:0000256" key="3">
    <source>
        <dbReference type="SAM" id="MobiDB-lite"/>
    </source>
</evidence>
<dbReference type="Pfam" id="PF04146">
    <property type="entry name" value="YTH"/>
    <property type="match status" value="1"/>
</dbReference>
<feature type="domain" description="YTH" evidence="5">
    <location>
        <begin position="368"/>
        <end position="503"/>
    </location>
</feature>
<dbReference type="GO" id="GO:0000381">
    <property type="term" value="P:regulation of alternative mRNA splicing, via spliceosome"/>
    <property type="evidence" value="ECO:0007669"/>
    <property type="project" value="TreeGrafter"/>
</dbReference>
<feature type="region of interest" description="Disordered" evidence="3">
    <location>
        <begin position="1"/>
        <end position="35"/>
    </location>
</feature>
<dbReference type="PROSITE" id="PS50882">
    <property type="entry name" value="YTH"/>
    <property type="match status" value="2"/>
</dbReference>
<dbReference type="Gene3D" id="3.30.70.330">
    <property type="match status" value="1"/>
</dbReference>
<comment type="similarity">
    <text evidence="2">Belongs to the YTHDF family.</text>
</comment>
<evidence type="ECO:0000256" key="1">
    <source>
        <dbReference type="PROSITE-ProRule" id="PRU00176"/>
    </source>
</evidence>
<evidence type="ECO:0000256" key="2">
    <source>
        <dbReference type="RuleBase" id="RU369095"/>
    </source>
</evidence>
<dbReference type="CDD" id="cd00590">
    <property type="entry name" value="RRM_SF"/>
    <property type="match status" value="1"/>
</dbReference>
<dbReference type="Proteomes" id="UP000327013">
    <property type="component" value="Unassembled WGS sequence"/>
</dbReference>
<dbReference type="EMBL" id="VIBQ01000009">
    <property type="protein sequence ID" value="KAB8336970.1"/>
    <property type="molecule type" value="Genomic_DNA"/>
</dbReference>
<dbReference type="InterPro" id="IPR007275">
    <property type="entry name" value="YTH_domain"/>
</dbReference>
<feature type="compositionally biased region" description="Low complexity" evidence="3">
    <location>
        <begin position="316"/>
        <end position="327"/>
    </location>
</feature>
<dbReference type="AlphaFoldDB" id="A0A5N6KPH0"/>
<evidence type="ECO:0000313" key="6">
    <source>
        <dbReference type="EMBL" id="KAB8336970.1"/>
    </source>
</evidence>
<accession>A0A5N6KPH0</accession>
<feature type="compositionally biased region" description="Pro residues" evidence="3">
    <location>
        <begin position="548"/>
        <end position="565"/>
    </location>
</feature>